<accession>A0A1Q3BY10</accession>
<name>A0A1Q3BY10_CEPFO</name>
<dbReference type="InParanoid" id="A0A1Q3BY10"/>
<keyword evidence="3" id="KW-1185">Reference proteome</keyword>
<dbReference type="Proteomes" id="UP000187406">
    <property type="component" value="Unassembled WGS sequence"/>
</dbReference>
<evidence type="ECO:0000313" key="3">
    <source>
        <dbReference type="Proteomes" id="UP000187406"/>
    </source>
</evidence>
<proteinExistence type="predicted"/>
<reference evidence="3" key="1">
    <citation type="submission" date="2016-04" db="EMBL/GenBank/DDBJ databases">
        <title>Cephalotus genome sequencing.</title>
        <authorList>
            <person name="Fukushima K."/>
            <person name="Hasebe M."/>
            <person name="Fang X."/>
        </authorList>
    </citation>
    <scope>NUCLEOTIDE SEQUENCE [LARGE SCALE GENOMIC DNA]</scope>
    <source>
        <strain evidence="3">cv. St1</strain>
    </source>
</reference>
<sequence length="206" mass="23945">MSSKNLNVNYCFLYHAISTHIFMRVSGYDKVTHMEAFAMYHFITGKRINMSLLILRHMRTMRGREKARLPYGNIVTKILLHFRVPLEGEVHHALQPLDKLGKGTLSRMGFKKHKILGTWISRDEDLNRVEQEDEKEGEEQDEIGPEINQAPSIAPTYVSFSISLEDIMMKLRSIEHDIKRRQKRLERKLVKKGLISDEDVSPPTSQ</sequence>
<evidence type="ECO:0000256" key="1">
    <source>
        <dbReference type="SAM" id="MobiDB-lite"/>
    </source>
</evidence>
<organism evidence="2 3">
    <name type="scientific">Cephalotus follicularis</name>
    <name type="common">Albany pitcher plant</name>
    <dbReference type="NCBI Taxonomy" id="3775"/>
    <lineage>
        <taxon>Eukaryota</taxon>
        <taxon>Viridiplantae</taxon>
        <taxon>Streptophyta</taxon>
        <taxon>Embryophyta</taxon>
        <taxon>Tracheophyta</taxon>
        <taxon>Spermatophyta</taxon>
        <taxon>Magnoliopsida</taxon>
        <taxon>eudicotyledons</taxon>
        <taxon>Gunneridae</taxon>
        <taxon>Pentapetalae</taxon>
        <taxon>rosids</taxon>
        <taxon>fabids</taxon>
        <taxon>Oxalidales</taxon>
        <taxon>Cephalotaceae</taxon>
        <taxon>Cephalotus</taxon>
    </lineage>
</organism>
<dbReference type="AlphaFoldDB" id="A0A1Q3BY10"/>
<protein>
    <submittedName>
        <fullName evidence="2">Uncharacterized protein</fullName>
    </submittedName>
</protein>
<dbReference type="EMBL" id="BDDD01001039">
    <property type="protein sequence ID" value="GAV72759.1"/>
    <property type="molecule type" value="Genomic_DNA"/>
</dbReference>
<gene>
    <name evidence="2" type="ORF">CFOL_v3_16247</name>
</gene>
<feature type="compositionally biased region" description="Acidic residues" evidence="1">
    <location>
        <begin position="131"/>
        <end position="144"/>
    </location>
</feature>
<evidence type="ECO:0000313" key="2">
    <source>
        <dbReference type="EMBL" id="GAV72759.1"/>
    </source>
</evidence>
<feature type="region of interest" description="Disordered" evidence="1">
    <location>
        <begin position="127"/>
        <end position="148"/>
    </location>
</feature>
<comment type="caution">
    <text evidence="2">The sequence shown here is derived from an EMBL/GenBank/DDBJ whole genome shotgun (WGS) entry which is preliminary data.</text>
</comment>